<gene>
    <name evidence="1" type="ORF">LA20249_03695</name>
</gene>
<dbReference type="RefSeq" id="WP_057740244.1">
    <property type="nucleotide sequence ID" value="NZ_AZDQ01000045.1"/>
</dbReference>
<dbReference type="AlphaFoldDB" id="A0A2K9HPM6"/>
<evidence type="ECO:0000313" key="2">
    <source>
        <dbReference type="Proteomes" id="UP000234653"/>
    </source>
</evidence>
<protein>
    <submittedName>
        <fullName evidence="1">Uncharacterized protein</fullName>
    </submittedName>
</protein>
<dbReference type="OrthoDB" id="2300225at2"/>
<sequence length="76" mass="8448">MLIEFILVVENSSERTYKVICGDDIGFVTVNKLDNNSISTRGNFSILFPIGFIINYVVGTLELKNNPPKTMMYAAG</sequence>
<keyword evidence="2" id="KW-1185">Reference proteome</keyword>
<dbReference type="KEGG" id="lali:LA20249_03695"/>
<name>A0A2K9HPM6_9LACO</name>
<accession>A0A2K9HPM6</accession>
<evidence type="ECO:0000313" key="1">
    <source>
        <dbReference type="EMBL" id="AUI71352.1"/>
    </source>
</evidence>
<organism evidence="1 2">
    <name type="scientific">Companilactobacillus alimentarius DSM 20249</name>
    <dbReference type="NCBI Taxonomy" id="1423720"/>
    <lineage>
        <taxon>Bacteria</taxon>
        <taxon>Bacillati</taxon>
        <taxon>Bacillota</taxon>
        <taxon>Bacilli</taxon>
        <taxon>Lactobacillales</taxon>
        <taxon>Lactobacillaceae</taxon>
        <taxon>Companilactobacillus</taxon>
    </lineage>
</organism>
<proteinExistence type="predicted"/>
<dbReference type="Proteomes" id="UP000234653">
    <property type="component" value="Chromosome"/>
</dbReference>
<dbReference type="EMBL" id="CP018867">
    <property type="protein sequence ID" value="AUI71352.1"/>
    <property type="molecule type" value="Genomic_DNA"/>
</dbReference>
<reference evidence="1 2" key="1">
    <citation type="submission" date="2016-12" db="EMBL/GenBank/DDBJ databases">
        <title>The whole genome sequencing and assembly of Lactobacillus alimentarius DSM 20249T strain.</title>
        <authorList>
            <person name="Lee Y.-J."/>
            <person name="Yi H."/>
            <person name="Bahn Y.-S."/>
            <person name="Kim J.F."/>
            <person name="Lee D.-W."/>
        </authorList>
    </citation>
    <scope>NUCLEOTIDE SEQUENCE [LARGE SCALE GENOMIC DNA]</scope>
    <source>
        <strain evidence="1 2">DSM 20249</strain>
    </source>
</reference>